<sequence>MQTRYIFLLKFVLAFTDLLFLNAAFVVAGEITHIYFYADTTTLYRYYLPVANLLWLLSGGIFCLYLQTTMESLENIYRATLRAVMLHGILFSVYLLLAHGEGIDASAFLIGFYLLLAICLVFSRLVGTYIQHLLLRHFHIRKTVAIIGKNEGGRSLANYFRAHERNYHFEGYLTERDDQLFTDRGEIAEATRKQFQRAITEGIQEVYVSLPPHRIAQAAILVEEGERYCLRVKLVPDLTREDKVPYSISVLGPVPVISVRQEPVYDIEGRFKKRLFDLAFSAAVIVFILSWLYPIIALLIKMESRGPVLFKQQRSGRDNQSFLCYKFRSMRVNADGDKRQATRDDDRVTRIGRFLRKTSLDELPQFFNVWQGHMSVVGPRPHMLKHTEQYRSMINQYMARQFLKPGITGWAQVNGYRGETTEPRMMERRVAHDLWYLENWTSMLDVRIVFLTIINVLTGEENAY</sequence>
<evidence type="ECO:0000256" key="4">
    <source>
        <dbReference type="ARBA" id="ARBA00022692"/>
    </source>
</evidence>
<evidence type="ECO:0000256" key="7">
    <source>
        <dbReference type="SAM" id="Phobius"/>
    </source>
</evidence>
<feature type="transmembrane region" description="Helical" evidence="7">
    <location>
        <begin position="79"/>
        <end position="99"/>
    </location>
</feature>
<dbReference type="NCBIfam" id="TIGR03025">
    <property type="entry name" value="EPS_sugtrans"/>
    <property type="match status" value="1"/>
</dbReference>
<dbReference type="Proteomes" id="UP000660862">
    <property type="component" value="Unassembled WGS sequence"/>
</dbReference>
<dbReference type="GO" id="GO:0016780">
    <property type="term" value="F:phosphotransferase activity, for other substituted phosphate groups"/>
    <property type="evidence" value="ECO:0007669"/>
    <property type="project" value="TreeGrafter"/>
</dbReference>
<name>A0A917M7T3_9SPHI</name>
<dbReference type="EMBL" id="BMER01000001">
    <property type="protein sequence ID" value="GGG83199.1"/>
    <property type="molecule type" value="Genomic_DNA"/>
</dbReference>
<dbReference type="Gene3D" id="3.40.50.720">
    <property type="entry name" value="NAD(P)-binding Rossmann-like Domain"/>
    <property type="match status" value="1"/>
</dbReference>
<dbReference type="RefSeq" id="WP_188505294.1">
    <property type="nucleotide sequence ID" value="NZ_BMER01000001.1"/>
</dbReference>
<dbReference type="InterPro" id="IPR017475">
    <property type="entry name" value="EPS_sugar_tfrase"/>
</dbReference>
<feature type="transmembrane region" description="Helical" evidence="7">
    <location>
        <begin position="278"/>
        <end position="300"/>
    </location>
</feature>
<dbReference type="InterPro" id="IPR017473">
    <property type="entry name" value="Undecaprenyl-P_gluc_Ptfrase"/>
</dbReference>
<reference evidence="9" key="2">
    <citation type="submission" date="2020-09" db="EMBL/GenBank/DDBJ databases">
        <authorList>
            <person name="Sun Q."/>
            <person name="Zhou Y."/>
        </authorList>
    </citation>
    <scope>NUCLEOTIDE SEQUENCE</scope>
    <source>
        <strain evidence="9">CGMCC 1.12195</strain>
    </source>
</reference>
<reference evidence="9" key="1">
    <citation type="journal article" date="2014" name="Int. J. Syst. Evol. Microbiol.">
        <title>Complete genome sequence of Corynebacterium casei LMG S-19264T (=DSM 44701T), isolated from a smear-ripened cheese.</title>
        <authorList>
            <consortium name="US DOE Joint Genome Institute (JGI-PGF)"/>
            <person name="Walter F."/>
            <person name="Albersmeier A."/>
            <person name="Kalinowski J."/>
            <person name="Ruckert C."/>
        </authorList>
    </citation>
    <scope>NUCLEOTIDE SEQUENCE</scope>
    <source>
        <strain evidence="9">CGMCC 1.12195</strain>
    </source>
</reference>
<evidence type="ECO:0000256" key="6">
    <source>
        <dbReference type="ARBA" id="ARBA00023136"/>
    </source>
</evidence>
<dbReference type="PANTHER" id="PTHR30576:SF0">
    <property type="entry name" value="UNDECAPRENYL-PHOSPHATE N-ACETYLGALACTOSAMINYL 1-PHOSPHATE TRANSFERASE-RELATED"/>
    <property type="match status" value="1"/>
</dbReference>
<evidence type="ECO:0000313" key="10">
    <source>
        <dbReference type="Proteomes" id="UP000660862"/>
    </source>
</evidence>
<organism evidence="9 10">
    <name type="scientific">Parapedobacter pyrenivorans</name>
    <dbReference type="NCBI Taxonomy" id="1305674"/>
    <lineage>
        <taxon>Bacteria</taxon>
        <taxon>Pseudomonadati</taxon>
        <taxon>Bacteroidota</taxon>
        <taxon>Sphingobacteriia</taxon>
        <taxon>Sphingobacteriales</taxon>
        <taxon>Sphingobacteriaceae</taxon>
        <taxon>Parapedobacter</taxon>
    </lineage>
</organism>
<dbReference type="Pfam" id="PF02397">
    <property type="entry name" value="Bac_transf"/>
    <property type="match status" value="1"/>
</dbReference>
<keyword evidence="3" id="KW-0808">Transferase</keyword>
<comment type="caution">
    <text evidence="9">The sequence shown here is derived from an EMBL/GenBank/DDBJ whole genome shotgun (WGS) entry which is preliminary data.</text>
</comment>
<dbReference type="Pfam" id="PF13727">
    <property type="entry name" value="CoA_binding_3"/>
    <property type="match status" value="1"/>
</dbReference>
<gene>
    <name evidence="9" type="ORF">GCM10007415_15240</name>
</gene>
<keyword evidence="5 7" id="KW-1133">Transmembrane helix</keyword>
<evidence type="ECO:0000256" key="3">
    <source>
        <dbReference type="ARBA" id="ARBA00022679"/>
    </source>
</evidence>
<evidence type="ECO:0000259" key="8">
    <source>
        <dbReference type="Pfam" id="PF02397"/>
    </source>
</evidence>
<feature type="transmembrane region" description="Helical" evidence="7">
    <location>
        <begin position="105"/>
        <end position="126"/>
    </location>
</feature>
<keyword evidence="4 7" id="KW-0812">Transmembrane</keyword>
<evidence type="ECO:0000256" key="2">
    <source>
        <dbReference type="ARBA" id="ARBA00006464"/>
    </source>
</evidence>
<dbReference type="NCBIfam" id="TIGR03023">
    <property type="entry name" value="WcaJ_sugtrans"/>
    <property type="match status" value="1"/>
</dbReference>
<comment type="similarity">
    <text evidence="2">Belongs to the bacterial sugar transferase family.</text>
</comment>
<keyword evidence="10" id="KW-1185">Reference proteome</keyword>
<keyword evidence="6 7" id="KW-0472">Membrane</keyword>
<evidence type="ECO:0000313" key="9">
    <source>
        <dbReference type="EMBL" id="GGG83199.1"/>
    </source>
</evidence>
<feature type="transmembrane region" description="Helical" evidence="7">
    <location>
        <begin position="46"/>
        <end position="67"/>
    </location>
</feature>
<dbReference type="GO" id="GO:0016020">
    <property type="term" value="C:membrane"/>
    <property type="evidence" value="ECO:0007669"/>
    <property type="project" value="UniProtKB-SubCell"/>
</dbReference>
<comment type="subcellular location">
    <subcellularLocation>
        <location evidence="1">Membrane</location>
        <topology evidence="1">Multi-pass membrane protein</topology>
    </subcellularLocation>
</comment>
<protein>
    <submittedName>
        <fullName evidence="9">Undecaprenyl-phosphate glucose phosphotransferase</fullName>
    </submittedName>
</protein>
<feature type="domain" description="Bacterial sugar transferase" evidence="8">
    <location>
        <begin position="273"/>
        <end position="457"/>
    </location>
</feature>
<proteinExistence type="inferred from homology"/>
<accession>A0A917M7T3</accession>
<evidence type="ECO:0000256" key="5">
    <source>
        <dbReference type="ARBA" id="ARBA00022989"/>
    </source>
</evidence>
<evidence type="ECO:0000256" key="1">
    <source>
        <dbReference type="ARBA" id="ARBA00004141"/>
    </source>
</evidence>
<dbReference type="InterPro" id="IPR003362">
    <property type="entry name" value="Bact_transf"/>
</dbReference>
<dbReference type="AlphaFoldDB" id="A0A917M7T3"/>
<feature type="transmembrane region" description="Helical" evidence="7">
    <location>
        <begin position="7"/>
        <end position="26"/>
    </location>
</feature>
<dbReference type="PANTHER" id="PTHR30576">
    <property type="entry name" value="COLANIC BIOSYNTHESIS UDP-GLUCOSE LIPID CARRIER TRANSFERASE"/>
    <property type="match status" value="1"/>
</dbReference>